<proteinExistence type="predicted"/>
<protein>
    <submittedName>
        <fullName evidence="1">Uncharacterized protein</fullName>
    </submittedName>
</protein>
<dbReference type="AlphaFoldDB" id="A0A210R3T8"/>
<reference evidence="1 2" key="1">
    <citation type="journal article" date="2017" name="Nat. Ecol. Evol.">
        <title>Scallop genome provides insights into evolution of bilaterian karyotype and development.</title>
        <authorList>
            <person name="Wang S."/>
            <person name="Zhang J."/>
            <person name="Jiao W."/>
            <person name="Li J."/>
            <person name="Xun X."/>
            <person name="Sun Y."/>
            <person name="Guo X."/>
            <person name="Huan P."/>
            <person name="Dong B."/>
            <person name="Zhang L."/>
            <person name="Hu X."/>
            <person name="Sun X."/>
            <person name="Wang J."/>
            <person name="Zhao C."/>
            <person name="Wang Y."/>
            <person name="Wang D."/>
            <person name="Huang X."/>
            <person name="Wang R."/>
            <person name="Lv J."/>
            <person name="Li Y."/>
            <person name="Zhang Z."/>
            <person name="Liu B."/>
            <person name="Lu W."/>
            <person name="Hui Y."/>
            <person name="Liang J."/>
            <person name="Zhou Z."/>
            <person name="Hou R."/>
            <person name="Li X."/>
            <person name="Liu Y."/>
            <person name="Li H."/>
            <person name="Ning X."/>
            <person name="Lin Y."/>
            <person name="Zhao L."/>
            <person name="Xing Q."/>
            <person name="Dou J."/>
            <person name="Li Y."/>
            <person name="Mao J."/>
            <person name="Guo H."/>
            <person name="Dou H."/>
            <person name="Li T."/>
            <person name="Mu C."/>
            <person name="Jiang W."/>
            <person name="Fu Q."/>
            <person name="Fu X."/>
            <person name="Miao Y."/>
            <person name="Liu J."/>
            <person name="Yu Q."/>
            <person name="Li R."/>
            <person name="Liao H."/>
            <person name="Li X."/>
            <person name="Kong Y."/>
            <person name="Jiang Z."/>
            <person name="Chourrout D."/>
            <person name="Li R."/>
            <person name="Bao Z."/>
        </authorList>
    </citation>
    <scope>NUCLEOTIDE SEQUENCE [LARGE SCALE GENOMIC DNA]</scope>
    <source>
        <strain evidence="1 2">PY_sf001</strain>
    </source>
</reference>
<comment type="caution">
    <text evidence="1">The sequence shown here is derived from an EMBL/GenBank/DDBJ whole genome shotgun (WGS) entry which is preliminary data.</text>
</comment>
<dbReference type="Proteomes" id="UP000242188">
    <property type="component" value="Unassembled WGS sequence"/>
</dbReference>
<evidence type="ECO:0000313" key="2">
    <source>
        <dbReference type="Proteomes" id="UP000242188"/>
    </source>
</evidence>
<sequence>MEAATSRSEFKYSQKVPDLHNKMVTKLSREIAPCRSMMNDWNNLLLLFSNDAPLSNVQIDGISSVGDLVRLLLGENYISYEDYEPFAKKLANVFPRMATLVREESKKIMEQVSTEKKGWTIHDQCDTDPSNGCKYWRMKWL</sequence>
<keyword evidence="2" id="KW-1185">Reference proteome</keyword>
<dbReference type="EMBL" id="NEDP02000572">
    <property type="protein sequence ID" value="OWF55635.1"/>
    <property type="molecule type" value="Genomic_DNA"/>
</dbReference>
<evidence type="ECO:0000313" key="1">
    <source>
        <dbReference type="EMBL" id="OWF55635.1"/>
    </source>
</evidence>
<name>A0A210R3T8_MIZYE</name>
<gene>
    <name evidence="1" type="ORF">KP79_PYT00218</name>
</gene>
<organism evidence="1 2">
    <name type="scientific">Mizuhopecten yessoensis</name>
    <name type="common">Japanese scallop</name>
    <name type="synonym">Patinopecten yessoensis</name>
    <dbReference type="NCBI Taxonomy" id="6573"/>
    <lineage>
        <taxon>Eukaryota</taxon>
        <taxon>Metazoa</taxon>
        <taxon>Spiralia</taxon>
        <taxon>Lophotrochozoa</taxon>
        <taxon>Mollusca</taxon>
        <taxon>Bivalvia</taxon>
        <taxon>Autobranchia</taxon>
        <taxon>Pteriomorphia</taxon>
        <taxon>Pectinida</taxon>
        <taxon>Pectinoidea</taxon>
        <taxon>Pectinidae</taxon>
        <taxon>Mizuhopecten</taxon>
    </lineage>
</organism>
<accession>A0A210R3T8</accession>